<dbReference type="GO" id="GO:0009265">
    <property type="term" value="P:2'-deoxyribonucleotide biosynthetic process"/>
    <property type="evidence" value="ECO:0007669"/>
    <property type="project" value="TreeGrafter"/>
</dbReference>
<evidence type="ECO:0000313" key="5">
    <source>
        <dbReference type="EMBL" id="ABZ07645.1"/>
    </source>
</evidence>
<dbReference type="GO" id="GO:0003700">
    <property type="term" value="F:DNA-binding transcription factor activity"/>
    <property type="evidence" value="ECO:0007669"/>
    <property type="project" value="InterPro"/>
</dbReference>
<accession>B3T4Y6</accession>
<dbReference type="GO" id="GO:0008998">
    <property type="term" value="F:ribonucleoside-triphosphate reductase (thioredoxin) activity"/>
    <property type="evidence" value="ECO:0007669"/>
    <property type="project" value="InterPro"/>
</dbReference>
<dbReference type="SUPFAM" id="SSF46785">
    <property type="entry name" value="Winged helix' DNA-binding domain"/>
    <property type="match status" value="1"/>
</dbReference>
<dbReference type="InterPro" id="IPR011991">
    <property type="entry name" value="ArsR-like_HTH"/>
</dbReference>
<dbReference type="GO" id="GO:0004748">
    <property type="term" value="F:ribonucleoside-diphosphate reductase activity, thioredoxin disulfide as acceptor"/>
    <property type="evidence" value="ECO:0007669"/>
    <property type="project" value="TreeGrafter"/>
</dbReference>
<evidence type="ECO:0000256" key="2">
    <source>
        <dbReference type="ARBA" id="ARBA00022840"/>
    </source>
</evidence>
<dbReference type="InterPro" id="IPR001845">
    <property type="entry name" value="HTH_ArsR_DNA-bd_dom"/>
</dbReference>
<dbReference type="CDD" id="cd00090">
    <property type="entry name" value="HTH_ARSR"/>
    <property type="match status" value="1"/>
</dbReference>
<dbReference type="Pfam" id="PF24038">
    <property type="entry name" value="DUF7347"/>
    <property type="match status" value="1"/>
</dbReference>
<dbReference type="SMART" id="SM00418">
    <property type="entry name" value="HTH_ARSR"/>
    <property type="match status" value="1"/>
</dbReference>
<dbReference type="AlphaFoldDB" id="B3T4Y6"/>
<gene>
    <name evidence="5" type="ORF">ALOHA_HF4000ANIW137N13ctg1g23</name>
</gene>
<evidence type="ECO:0000259" key="4">
    <source>
        <dbReference type="PROSITE" id="PS51161"/>
    </source>
</evidence>
<dbReference type="Pfam" id="PF03477">
    <property type="entry name" value="ATP-cone"/>
    <property type="match status" value="1"/>
</dbReference>
<feature type="domain" description="ATP-cone" evidence="4">
    <location>
        <begin position="167"/>
        <end position="259"/>
    </location>
</feature>
<dbReference type="Gene3D" id="3.20.70.20">
    <property type="match status" value="2"/>
</dbReference>
<dbReference type="EMBL" id="EU016605">
    <property type="protein sequence ID" value="ABZ07645.1"/>
    <property type="molecule type" value="Genomic_DNA"/>
</dbReference>
<dbReference type="SUPFAM" id="SSF51998">
    <property type="entry name" value="PFL-like glycyl radical enzymes"/>
    <property type="match status" value="1"/>
</dbReference>
<evidence type="ECO:0000256" key="3">
    <source>
        <dbReference type="PROSITE-ProRule" id="PRU00492"/>
    </source>
</evidence>
<proteinExistence type="predicted"/>
<dbReference type="PANTHER" id="PTHR21075:SF0">
    <property type="entry name" value="ANAEROBIC RIBONUCLEOSIDE-TRIPHOSPHATE REDUCTASE"/>
    <property type="match status" value="1"/>
</dbReference>
<dbReference type="GO" id="GO:0005524">
    <property type="term" value="F:ATP binding"/>
    <property type="evidence" value="ECO:0007669"/>
    <property type="project" value="UniProtKB-UniRule"/>
</dbReference>
<dbReference type="InterPro" id="IPR036390">
    <property type="entry name" value="WH_DNA-bd_sf"/>
</dbReference>
<reference evidence="5" key="1">
    <citation type="journal article" date="2008" name="ISME J.">
        <title>Genomic patterns of recombination, clonal divergence and environment in marine microbial populations.</title>
        <authorList>
            <person name="Konstantinidis K.T."/>
            <person name="Delong E.F."/>
        </authorList>
    </citation>
    <scope>NUCLEOTIDE SEQUENCE</scope>
</reference>
<dbReference type="InterPro" id="IPR055771">
    <property type="entry name" value="DUF7347"/>
</dbReference>
<dbReference type="GO" id="GO:0006260">
    <property type="term" value="P:DNA replication"/>
    <property type="evidence" value="ECO:0007669"/>
    <property type="project" value="InterPro"/>
</dbReference>
<organism evidence="5">
    <name type="scientific">uncultured marine crenarchaeote HF4000_ANIW137N13</name>
    <dbReference type="NCBI Taxonomy" id="455575"/>
    <lineage>
        <taxon>Archaea</taxon>
        <taxon>Nitrososphaerota</taxon>
        <taxon>Nitrososphaeria</taxon>
        <taxon>Nitrosopumilales</taxon>
        <taxon>environmental samples</taxon>
    </lineage>
</organism>
<dbReference type="GO" id="GO:0031250">
    <property type="term" value="C:anaerobic ribonucleoside-triphosphate reductase complex"/>
    <property type="evidence" value="ECO:0007669"/>
    <property type="project" value="TreeGrafter"/>
</dbReference>
<protein>
    <submittedName>
        <fullName evidence="5">Putative ATP cone domain protein</fullName>
    </submittedName>
</protein>
<dbReference type="PANTHER" id="PTHR21075">
    <property type="entry name" value="ANAEROBIC RIBONUCLEOSIDE-TRIPHOSPHATE REDUCTASE"/>
    <property type="match status" value="1"/>
</dbReference>
<dbReference type="Pfam" id="PF13597">
    <property type="entry name" value="NRDD"/>
    <property type="match status" value="1"/>
</dbReference>
<dbReference type="InterPro" id="IPR005144">
    <property type="entry name" value="ATP-cone_dom"/>
</dbReference>
<dbReference type="PROSITE" id="PS51161">
    <property type="entry name" value="ATP_CONE"/>
    <property type="match status" value="1"/>
</dbReference>
<name>B3T4Y6_9ARCH</name>
<keyword evidence="1 3" id="KW-0547">Nucleotide-binding</keyword>
<dbReference type="InterPro" id="IPR012833">
    <property type="entry name" value="NrdD"/>
</dbReference>
<sequence>MIRLQTLFTSIFLIVTLESSKKLDPDEEIPLESGVDIDNMGDLDDLEVDDADELSLDEEPPGSQLLQSTSKRVRMIFSVMASPNRIDILRILNSKGPLTYSELKSLAGFKSKKESGKFAYHLRKLLRQSLVALNKSERRYTITNLGKLVLSLARQIEERSIIESGKMYVRTSHDSIEEFNTQKIIQSLVREAGLPLELAQKITEEVENRIYKYQTTYLTGSLIRELVNSVLLEHGYEEYRHKLARVGLPIFEVQEMISNAENVDNGVEGLLFKTGQIVFAEHLLTSTLPKDMADAHLSGDLHITNLGLWSILPDTIFINVKALIEDGIDLKGKSLSVCRIPSVKTLNDLSSALSMIIALISKEASQEVVVDDLIPLLSRYSKDLSELERKLVDSFTTSSIVVGYNNMSTVVSFRIPLGTEQKIVKTVLSAYKTYAKLTPIPRIGLVIDYEKGRITDVSEILSKIITLGGKVMFAKHKTSQKGITCPKNSTSTVLHLGSLSINLPRLAFESNKDETYFRARLALLMKPALDSMALRKKSISNLIRLGVNPILAANTQYMQRSTVSLVINLVGLQNAVYGILGFKDDKKGQQILHKVIETAVDIASKKDKDLGINVIVCMTESDGSERFIALDGGKYGKGPVQQITDTETYSQGIVFDIDKLSSLTRKSAEITECNKIGKTLNGSLLIQITMPKGTNAGDIKKVIEKGASITSSFKPVMQTPICGNCGFKDEKLGDKCPACKSTYII</sequence>
<keyword evidence="2 3" id="KW-0067">ATP-binding</keyword>
<evidence type="ECO:0000256" key="1">
    <source>
        <dbReference type="ARBA" id="ARBA00022741"/>
    </source>
</evidence>
<dbReference type="InterPro" id="IPR036388">
    <property type="entry name" value="WH-like_DNA-bd_sf"/>
</dbReference>
<dbReference type="Gene3D" id="1.10.10.10">
    <property type="entry name" value="Winged helix-like DNA-binding domain superfamily/Winged helix DNA-binding domain"/>
    <property type="match status" value="1"/>
</dbReference>